<evidence type="ECO:0000313" key="2">
    <source>
        <dbReference type="EMBL" id="KAG2621007.1"/>
    </source>
</evidence>
<feature type="chain" id="PRO_5035731205" evidence="1">
    <location>
        <begin position="20"/>
        <end position="231"/>
    </location>
</feature>
<protein>
    <submittedName>
        <fullName evidence="2">Uncharacterized protein</fullName>
    </submittedName>
</protein>
<gene>
    <name evidence="2" type="ORF">PVAP13_3NG227163</name>
</gene>
<accession>A0A8T0UFA2</accession>
<keyword evidence="3" id="KW-1185">Reference proteome</keyword>
<dbReference type="AlphaFoldDB" id="A0A8T0UFA2"/>
<organism evidence="2 3">
    <name type="scientific">Panicum virgatum</name>
    <name type="common">Blackwell switchgrass</name>
    <dbReference type="NCBI Taxonomy" id="38727"/>
    <lineage>
        <taxon>Eukaryota</taxon>
        <taxon>Viridiplantae</taxon>
        <taxon>Streptophyta</taxon>
        <taxon>Embryophyta</taxon>
        <taxon>Tracheophyta</taxon>
        <taxon>Spermatophyta</taxon>
        <taxon>Magnoliopsida</taxon>
        <taxon>Liliopsida</taxon>
        <taxon>Poales</taxon>
        <taxon>Poaceae</taxon>
        <taxon>PACMAD clade</taxon>
        <taxon>Panicoideae</taxon>
        <taxon>Panicodae</taxon>
        <taxon>Paniceae</taxon>
        <taxon>Panicinae</taxon>
        <taxon>Panicum</taxon>
        <taxon>Panicum sect. Hiantes</taxon>
    </lineage>
</organism>
<dbReference type="Proteomes" id="UP000823388">
    <property type="component" value="Chromosome 3N"/>
</dbReference>
<reference evidence="2" key="1">
    <citation type="submission" date="2020-05" db="EMBL/GenBank/DDBJ databases">
        <title>WGS assembly of Panicum virgatum.</title>
        <authorList>
            <person name="Lovell J.T."/>
            <person name="Jenkins J."/>
            <person name="Shu S."/>
            <person name="Juenger T.E."/>
            <person name="Schmutz J."/>
        </authorList>
    </citation>
    <scope>NUCLEOTIDE SEQUENCE</scope>
    <source>
        <strain evidence="2">AP13</strain>
    </source>
</reference>
<dbReference type="EMBL" id="CM029042">
    <property type="protein sequence ID" value="KAG2621007.1"/>
    <property type="molecule type" value="Genomic_DNA"/>
</dbReference>
<evidence type="ECO:0000313" key="3">
    <source>
        <dbReference type="Proteomes" id="UP000823388"/>
    </source>
</evidence>
<evidence type="ECO:0000256" key="1">
    <source>
        <dbReference type="SAM" id="SignalP"/>
    </source>
</evidence>
<name>A0A8T0UFA2_PANVG</name>
<sequence>MAKILLLVSLLLYITIGEAAPMPLKWSAAANKSISAMDSKVMKAFDGVILAAPPEKRSEVKKATIGHAATIGLRLFKAQQTGDEKEAVTMARIYEIVADQIIAAPPSAKFHTMESVFPVADNPDLIKCPDTNNSYCETISKIKKASEEVLSAAGPAKESETKDATQEQLSAANTAINKAYANVDDRGIAGILAAYSKAADAVIAAAPTQKLKVMKETFTAAAKANFHPQPH</sequence>
<comment type="caution">
    <text evidence="2">The sequence shown here is derived from an EMBL/GenBank/DDBJ whole genome shotgun (WGS) entry which is preliminary data.</text>
</comment>
<proteinExistence type="predicted"/>
<keyword evidence="1" id="KW-0732">Signal</keyword>
<feature type="signal peptide" evidence="1">
    <location>
        <begin position="1"/>
        <end position="19"/>
    </location>
</feature>